<dbReference type="Proteomes" id="UP000018857">
    <property type="component" value="Unassembled WGS sequence"/>
</dbReference>
<evidence type="ECO:0000313" key="1">
    <source>
        <dbReference type="EMBL" id="ETI61689.1"/>
    </source>
</evidence>
<gene>
    <name evidence="1" type="ORF">D104_04670</name>
</gene>
<keyword evidence="2" id="KW-1185">Reference proteome</keyword>
<dbReference type="PATRIC" id="fig|1208321.3.peg.929"/>
<sequence length="46" mass="5348">MQTVLLNTLNGALCYQAELNKRHQRKKPFYQADRLMKVTVTTALHC</sequence>
<name>W1S106_9GAMM</name>
<dbReference type="RefSeq" id="WP_024023115.1">
    <property type="nucleotide sequence ID" value="NZ_AYOZ01000005.1"/>
</dbReference>
<evidence type="ECO:0000313" key="2">
    <source>
        <dbReference type="Proteomes" id="UP000018857"/>
    </source>
</evidence>
<protein>
    <submittedName>
        <fullName evidence="1">Uncharacterized protein</fullName>
    </submittedName>
</protein>
<dbReference type="EMBL" id="AYOZ01000005">
    <property type="protein sequence ID" value="ETI61689.1"/>
    <property type="molecule type" value="Genomic_DNA"/>
</dbReference>
<dbReference type="STRING" id="1208321.D104_04670"/>
<comment type="caution">
    <text evidence="1">The sequence shown here is derived from an EMBL/GenBank/DDBJ whole genome shotgun (WGS) entry which is preliminary data.</text>
</comment>
<dbReference type="AlphaFoldDB" id="W1S106"/>
<organism evidence="1 2">
    <name type="scientific">Marinomonas profundimaris</name>
    <dbReference type="NCBI Taxonomy" id="1208321"/>
    <lineage>
        <taxon>Bacteria</taxon>
        <taxon>Pseudomonadati</taxon>
        <taxon>Pseudomonadota</taxon>
        <taxon>Gammaproteobacteria</taxon>
        <taxon>Oceanospirillales</taxon>
        <taxon>Oceanospirillaceae</taxon>
        <taxon>Marinomonas</taxon>
    </lineage>
</organism>
<proteinExistence type="predicted"/>
<accession>W1S106</accession>
<reference evidence="1 2" key="1">
    <citation type="journal article" date="2014" name="Genome Announc.">
        <title>Draft Genome Sequence of Marinomonas sp. Strain D104, a Polycyclic Aromatic Hydrocarbon-Degrading Bacterium from the Deep-Sea Sediment of the Arctic Ocean.</title>
        <authorList>
            <person name="Dong C."/>
            <person name="Bai X."/>
            <person name="Lai Q."/>
            <person name="Xie Y."/>
            <person name="Chen X."/>
            <person name="Shao Z."/>
        </authorList>
    </citation>
    <scope>NUCLEOTIDE SEQUENCE [LARGE SCALE GENOMIC DNA]</scope>
    <source>
        <strain evidence="1 2">D104</strain>
    </source>
</reference>